<proteinExistence type="predicted"/>
<accession>A0AAV7TIS0</accession>
<name>A0AAV7TIS0_PLEWA</name>
<protein>
    <submittedName>
        <fullName evidence="1">Uncharacterized protein</fullName>
    </submittedName>
</protein>
<comment type="caution">
    <text evidence="1">The sequence shown here is derived from an EMBL/GenBank/DDBJ whole genome shotgun (WGS) entry which is preliminary data.</text>
</comment>
<dbReference type="AlphaFoldDB" id="A0AAV7TIS0"/>
<reference evidence="1" key="1">
    <citation type="journal article" date="2022" name="bioRxiv">
        <title>Sequencing and chromosome-scale assembly of the giantPleurodeles waltlgenome.</title>
        <authorList>
            <person name="Brown T."/>
            <person name="Elewa A."/>
            <person name="Iarovenko S."/>
            <person name="Subramanian E."/>
            <person name="Araus A.J."/>
            <person name="Petzold A."/>
            <person name="Susuki M."/>
            <person name="Suzuki K.-i.T."/>
            <person name="Hayashi T."/>
            <person name="Toyoda A."/>
            <person name="Oliveira C."/>
            <person name="Osipova E."/>
            <person name="Leigh N.D."/>
            <person name="Simon A."/>
            <person name="Yun M.H."/>
        </authorList>
    </citation>
    <scope>NUCLEOTIDE SEQUENCE</scope>
    <source>
        <strain evidence="1">20211129_DDA</strain>
        <tissue evidence="1">Liver</tissue>
    </source>
</reference>
<dbReference type="EMBL" id="JANPWB010000006">
    <property type="protein sequence ID" value="KAJ1176021.1"/>
    <property type="molecule type" value="Genomic_DNA"/>
</dbReference>
<keyword evidence="2" id="KW-1185">Reference proteome</keyword>
<evidence type="ECO:0000313" key="1">
    <source>
        <dbReference type="EMBL" id="KAJ1176021.1"/>
    </source>
</evidence>
<gene>
    <name evidence="1" type="ORF">NDU88_001305</name>
</gene>
<organism evidence="1 2">
    <name type="scientific">Pleurodeles waltl</name>
    <name type="common">Iberian ribbed newt</name>
    <dbReference type="NCBI Taxonomy" id="8319"/>
    <lineage>
        <taxon>Eukaryota</taxon>
        <taxon>Metazoa</taxon>
        <taxon>Chordata</taxon>
        <taxon>Craniata</taxon>
        <taxon>Vertebrata</taxon>
        <taxon>Euteleostomi</taxon>
        <taxon>Amphibia</taxon>
        <taxon>Batrachia</taxon>
        <taxon>Caudata</taxon>
        <taxon>Salamandroidea</taxon>
        <taxon>Salamandridae</taxon>
        <taxon>Pleurodelinae</taxon>
        <taxon>Pleurodeles</taxon>
    </lineage>
</organism>
<dbReference type="Proteomes" id="UP001066276">
    <property type="component" value="Chromosome 3_2"/>
</dbReference>
<evidence type="ECO:0000313" key="2">
    <source>
        <dbReference type="Proteomes" id="UP001066276"/>
    </source>
</evidence>
<sequence length="96" mass="10376">MGSPGSPVSFSPQREHVYLCAASEMWHCRGSVVDGVTAGSRLPTLGVTHASRTLNQPIGGREDHRITVTAHGKNTRVHARPGHRPALNYNLDLIVN</sequence>